<dbReference type="PANTHER" id="PTHR43197:SF1">
    <property type="entry name" value="UTP--GLUCOSE-1-PHOSPHATE URIDYLYLTRANSFERASE"/>
    <property type="match status" value="1"/>
</dbReference>
<evidence type="ECO:0000313" key="9">
    <source>
        <dbReference type="Proteomes" id="UP000270678"/>
    </source>
</evidence>
<dbReference type="InterPro" id="IPR029044">
    <property type="entry name" value="Nucleotide-diphossugar_trans"/>
</dbReference>
<organism evidence="8 9">
    <name type="scientific">Paenibacillus lutimineralis</name>
    <dbReference type="NCBI Taxonomy" id="2707005"/>
    <lineage>
        <taxon>Bacteria</taxon>
        <taxon>Bacillati</taxon>
        <taxon>Bacillota</taxon>
        <taxon>Bacilli</taxon>
        <taxon>Bacillales</taxon>
        <taxon>Paenibacillaceae</taxon>
        <taxon>Paenibacillus</taxon>
    </lineage>
</organism>
<dbReference type="InterPro" id="IPR005835">
    <property type="entry name" value="NTP_transferase_dom"/>
</dbReference>
<dbReference type="SUPFAM" id="SSF53448">
    <property type="entry name" value="Nucleotide-diphospho-sugar transferases"/>
    <property type="match status" value="1"/>
</dbReference>
<dbReference type="PANTHER" id="PTHR43197">
    <property type="entry name" value="UTP--GLUCOSE-1-PHOSPHATE URIDYLYLTRANSFERASE"/>
    <property type="match status" value="1"/>
</dbReference>
<protein>
    <recommendedName>
        <fullName evidence="2 6">UTP--glucose-1-phosphate uridylyltransferase</fullName>
        <ecNumber evidence="2 6">2.7.7.9</ecNumber>
    </recommendedName>
    <alternativeName>
        <fullName evidence="6">UDP-glucose pyrophosphorylase</fullName>
    </alternativeName>
</protein>
<evidence type="ECO:0000313" key="8">
    <source>
        <dbReference type="EMBL" id="AZS13785.1"/>
    </source>
</evidence>
<name>A0A3Q9I8X7_9BACL</name>
<accession>A0A3Q9I8X7</accession>
<proteinExistence type="inferred from homology"/>
<sequence length="297" mass="32938">MKIRKAIIPAAGYGTRLLPATKAMPKEMLPIIDKPTIQFIIEEAAAAGIEEILVVTGKGKKVIEDHFDSAHELEYFLEQKGKFEELRKVREFTGLADIHYIRQSDRKGLGHAIHVGRKFIGGEPFAVLLGDTFFESEPPALGQLIKGFDRFQTSILGVQTVPEEKVSKYGIVDAKPLIDAFAYVNQLVEKPQAGTVPSRLAMVGRYILTPSIFDILENQPPGVGGEIQLTDALNRLLTREAVYTCEINGRWHDVGDPLGYLKAILAITGHRGNLKNDLQEEVNRLLQVDKDIPSSEQ</sequence>
<dbReference type="Gene3D" id="3.90.550.10">
    <property type="entry name" value="Spore Coat Polysaccharide Biosynthesis Protein SpsA, Chain A"/>
    <property type="match status" value="1"/>
</dbReference>
<evidence type="ECO:0000259" key="7">
    <source>
        <dbReference type="Pfam" id="PF00483"/>
    </source>
</evidence>
<dbReference type="CDD" id="cd02541">
    <property type="entry name" value="UGPase_prokaryotic"/>
    <property type="match status" value="1"/>
</dbReference>
<reference evidence="9" key="1">
    <citation type="submission" date="2018-12" db="EMBL/GenBank/DDBJ databases">
        <title>Complete genome sequence of Paenibacillus sp. MBLB1234.</title>
        <authorList>
            <person name="Nam Y.-D."/>
            <person name="Kang J."/>
            <person name="Chung W.-H."/>
            <person name="Park Y.S."/>
        </authorList>
    </citation>
    <scope>NUCLEOTIDE SEQUENCE [LARGE SCALE GENOMIC DNA]</scope>
    <source>
        <strain evidence="9">MBLB1234</strain>
    </source>
</reference>
<keyword evidence="4 6" id="KW-0548">Nucleotidyltransferase</keyword>
<dbReference type="EC" id="2.7.7.9" evidence="2 6"/>
<dbReference type="KEGG" id="plut:EI981_04390"/>
<evidence type="ECO:0000256" key="3">
    <source>
        <dbReference type="ARBA" id="ARBA00022679"/>
    </source>
</evidence>
<evidence type="ECO:0000256" key="4">
    <source>
        <dbReference type="ARBA" id="ARBA00022695"/>
    </source>
</evidence>
<evidence type="ECO:0000256" key="2">
    <source>
        <dbReference type="ARBA" id="ARBA00012415"/>
    </source>
</evidence>
<dbReference type="NCBIfam" id="TIGR01099">
    <property type="entry name" value="galU"/>
    <property type="match status" value="1"/>
</dbReference>
<keyword evidence="9" id="KW-1185">Reference proteome</keyword>
<evidence type="ECO:0000256" key="6">
    <source>
        <dbReference type="RuleBase" id="RU361259"/>
    </source>
</evidence>
<evidence type="ECO:0000256" key="5">
    <source>
        <dbReference type="ARBA" id="ARBA00048128"/>
    </source>
</evidence>
<dbReference type="GO" id="GO:0003983">
    <property type="term" value="F:UTP:glucose-1-phosphate uridylyltransferase activity"/>
    <property type="evidence" value="ECO:0007669"/>
    <property type="project" value="UniProtKB-EC"/>
</dbReference>
<dbReference type="RefSeq" id="WP_126995797.1">
    <property type="nucleotide sequence ID" value="NZ_CP034346.1"/>
</dbReference>
<dbReference type="GO" id="GO:0006011">
    <property type="term" value="P:UDP-alpha-D-glucose metabolic process"/>
    <property type="evidence" value="ECO:0007669"/>
    <property type="project" value="InterPro"/>
</dbReference>
<dbReference type="AlphaFoldDB" id="A0A3Q9I8X7"/>
<dbReference type="Pfam" id="PF00483">
    <property type="entry name" value="NTP_transferase"/>
    <property type="match status" value="1"/>
</dbReference>
<dbReference type="OrthoDB" id="9801899at2"/>
<evidence type="ECO:0000256" key="1">
    <source>
        <dbReference type="ARBA" id="ARBA00006890"/>
    </source>
</evidence>
<gene>
    <name evidence="8" type="primary">galU</name>
    <name evidence="8" type="ORF">EI981_04390</name>
</gene>
<keyword evidence="3 6" id="KW-0808">Transferase</keyword>
<dbReference type="InterPro" id="IPR005771">
    <property type="entry name" value="GalU_uridylyltTrfase_bac/arc"/>
</dbReference>
<feature type="domain" description="Nucleotidyl transferase" evidence="7">
    <location>
        <begin position="5"/>
        <end position="267"/>
    </location>
</feature>
<dbReference type="EMBL" id="CP034346">
    <property type="protein sequence ID" value="AZS13785.1"/>
    <property type="molecule type" value="Genomic_DNA"/>
</dbReference>
<dbReference type="Proteomes" id="UP000270678">
    <property type="component" value="Chromosome"/>
</dbReference>
<comment type="catalytic activity">
    <reaction evidence="5 6">
        <text>alpha-D-glucose 1-phosphate + UTP + H(+) = UDP-alpha-D-glucose + diphosphate</text>
        <dbReference type="Rhea" id="RHEA:19889"/>
        <dbReference type="ChEBI" id="CHEBI:15378"/>
        <dbReference type="ChEBI" id="CHEBI:33019"/>
        <dbReference type="ChEBI" id="CHEBI:46398"/>
        <dbReference type="ChEBI" id="CHEBI:58601"/>
        <dbReference type="ChEBI" id="CHEBI:58885"/>
        <dbReference type="EC" id="2.7.7.9"/>
    </reaction>
</comment>
<comment type="similarity">
    <text evidence="1 6">Belongs to the UDPGP type 2 family.</text>
</comment>